<reference evidence="1 2" key="1">
    <citation type="journal article" date="2015" name="Microbes Environ.">
        <title>Distribution and evolution of nitrogen fixation genes in the phylum bacteroidetes.</title>
        <authorList>
            <person name="Inoue J."/>
            <person name="Oshima K."/>
            <person name="Suda W."/>
            <person name="Sakamoto M."/>
            <person name="Iino T."/>
            <person name="Noda S."/>
            <person name="Hongoh Y."/>
            <person name="Hattori M."/>
            <person name="Ohkuma M."/>
        </authorList>
    </citation>
    <scope>NUCLEOTIDE SEQUENCE [LARGE SCALE GENOMIC DNA]</scope>
    <source>
        <strain evidence="1">JCM 15548</strain>
    </source>
</reference>
<keyword evidence="1" id="KW-0808">Transferase</keyword>
<dbReference type="AlphaFoldDB" id="A0A0E9LR88"/>
<name>A0A0E9LR88_9BACT</name>
<dbReference type="EMBL" id="BAZW01000106">
    <property type="protein sequence ID" value="GAO27813.1"/>
    <property type="molecule type" value="Genomic_DNA"/>
</dbReference>
<dbReference type="STRING" id="1236989.JCM15548_14668"/>
<evidence type="ECO:0000313" key="2">
    <source>
        <dbReference type="Proteomes" id="UP000032900"/>
    </source>
</evidence>
<sequence>MNLDIRWQQRFQNFEKAFNQLKFAVELANERTLSELEKQGLIQAFEFTHELAWKTMKNFLESKGQQNIYGSKDTSRLAYNLELISNGEIWMDMINSRNLSSHTYDEETADAILDKIVNNYFEAFENFHRTMIHHKTEQ</sequence>
<dbReference type="Pfam" id="PF08780">
    <property type="entry name" value="NTase_sub_bind"/>
    <property type="match status" value="1"/>
</dbReference>
<organism evidence="1 2">
    <name type="scientific">Geofilum rubicundum JCM 15548</name>
    <dbReference type="NCBI Taxonomy" id="1236989"/>
    <lineage>
        <taxon>Bacteria</taxon>
        <taxon>Pseudomonadati</taxon>
        <taxon>Bacteroidota</taxon>
        <taxon>Bacteroidia</taxon>
        <taxon>Marinilabiliales</taxon>
        <taxon>Marinilabiliaceae</taxon>
        <taxon>Geofilum</taxon>
    </lineage>
</organism>
<dbReference type="Proteomes" id="UP000032900">
    <property type="component" value="Unassembled WGS sequence"/>
</dbReference>
<proteinExistence type="predicted"/>
<dbReference type="RefSeq" id="WP_062128891.1">
    <property type="nucleotide sequence ID" value="NZ_BAZW01000106.1"/>
</dbReference>
<dbReference type="Gene3D" id="1.20.120.330">
    <property type="entry name" value="Nucleotidyltransferases domain 2"/>
    <property type="match status" value="1"/>
</dbReference>
<evidence type="ECO:0000313" key="1">
    <source>
        <dbReference type="EMBL" id="GAO27813.1"/>
    </source>
</evidence>
<keyword evidence="2" id="KW-1185">Reference proteome</keyword>
<accession>A0A0E9LR88</accession>
<dbReference type="InterPro" id="IPR010235">
    <property type="entry name" value="HepT"/>
</dbReference>
<dbReference type="NCBIfam" id="TIGR01987">
    <property type="entry name" value="HI0074"/>
    <property type="match status" value="1"/>
</dbReference>
<gene>
    <name evidence="1" type="ORF">JCM15548_14668</name>
</gene>
<dbReference type="SUPFAM" id="SSF81593">
    <property type="entry name" value="Nucleotidyltransferase substrate binding subunit/domain"/>
    <property type="match status" value="1"/>
</dbReference>
<dbReference type="GO" id="GO:0016740">
    <property type="term" value="F:transferase activity"/>
    <property type="evidence" value="ECO:0007669"/>
    <property type="project" value="UniProtKB-KW"/>
</dbReference>
<comment type="caution">
    <text evidence="1">The sequence shown here is derived from an EMBL/GenBank/DDBJ whole genome shotgun (WGS) entry which is preliminary data.</text>
</comment>
<protein>
    <submittedName>
        <fullName evidence="1">Nucleotidyltransferase</fullName>
    </submittedName>
</protein>
<dbReference type="OrthoDB" id="9810452at2"/>